<evidence type="ECO:0000256" key="11">
    <source>
        <dbReference type="ARBA" id="ARBA00022840"/>
    </source>
</evidence>
<evidence type="ECO:0000256" key="4">
    <source>
        <dbReference type="ARBA" id="ARBA00011209"/>
    </source>
</evidence>
<keyword evidence="14 18" id="KW-0030">Aminoacyl-tRNA synthetase</keyword>
<name>A0A131XC89_9ACAR</name>
<dbReference type="FunFam" id="3.30.56.10:FF:000005">
    <property type="entry name" value="Phenylalanine--tRNA ligase beta subunit"/>
    <property type="match status" value="1"/>
</dbReference>
<comment type="subcellular location">
    <subcellularLocation>
        <location evidence="2">Cytoplasm</location>
    </subcellularLocation>
</comment>
<proteinExistence type="evidence at transcript level"/>
<comment type="catalytic activity">
    <reaction evidence="16">
        <text>tRNA(Phe) + L-phenylalanine + ATP = L-phenylalanyl-tRNA(Phe) + AMP + diphosphate + H(+)</text>
        <dbReference type="Rhea" id="RHEA:19413"/>
        <dbReference type="Rhea" id="RHEA-COMP:9668"/>
        <dbReference type="Rhea" id="RHEA-COMP:9699"/>
        <dbReference type="ChEBI" id="CHEBI:15378"/>
        <dbReference type="ChEBI" id="CHEBI:30616"/>
        <dbReference type="ChEBI" id="CHEBI:33019"/>
        <dbReference type="ChEBI" id="CHEBI:58095"/>
        <dbReference type="ChEBI" id="CHEBI:78442"/>
        <dbReference type="ChEBI" id="CHEBI:78531"/>
        <dbReference type="ChEBI" id="CHEBI:456215"/>
        <dbReference type="EC" id="6.1.1.20"/>
    </reaction>
</comment>
<comment type="cofactor">
    <cofactor evidence="1">
        <name>Mg(2+)</name>
        <dbReference type="ChEBI" id="CHEBI:18420"/>
    </cofactor>
</comment>
<dbReference type="Gene3D" id="3.50.40.10">
    <property type="entry name" value="Phenylalanyl-trna Synthetase, Chain B, domain 3"/>
    <property type="match status" value="1"/>
</dbReference>
<dbReference type="InterPro" id="IPR041616">
    <property type="entry name" value="PheRS_beta_core"/>
</dbReference>
<evidence type="ECO:0000256" key="3">
    <source>
        <dbReference type="ARBA" id="ARBA00007438"/>
    </source>
</evidence>
<dbReference type="SMART" id="SM00874">
    <property type="entry name" value="B5"/>
    <property type="match status" value="1"/>
</dbReference>
<dbReference type="SUPFAM" id="SSF55681">
    <property type="entry name" value="Class II aaRS and biotin synthetases"/>
    <property type="match status" value="1"/>
</dbReference>
<dbReference type="InterPro" id="IPR045864">
    <property type="entry name" value="aa-tRNA-synth_II/BPL/LPL"/>
</dbReference>
<dbReference type="EMBL" id="GEFH01003778">
    <property type="protein sequence ID" value="JAP64803.1"/>
    <property type="molecule type" value="mRNA"/>
</dbReference>
<dbReference type="InterPro" id="IPR004531">
    <property type="entry name" value="Phe-tRNA-synth_IIc_bsu_arc_euk"/>
</dbReference>
<dbReference type="SUPFAM" id="SSF46955">
    <property type="entry name" value="Putative DNA-binding domain"/>
    <property type="match status" value="2"/>
</dbReference>
<dbReference type="EC" id="6.1.1.20" evidence="5"/>
<keyword evidence="8" id="KW-0436">Ligase</keyword>
<accession>A0A131XC89</accession>
<dbReference type="AlphaFoldDB" id="A0A131XC89"/>
<keyword evidence="7" id="KW-0963">Cytoplasm</keyword>
<evidence type="ECO:0000256" key="8">
    <source>
        <dbReference type="ARBA" id="ARBA00022598"/>
    </source>
</evidence>
<evidence type="ECO:0000259" key="17">
    <source>
        <dbReference type="PROSITE" id="PS51483"/>
    </source>
</evidence>
<sequence>MPTVGVKAALLFEALGRSYTEEEFADLCFEYGLELDEVTSEKQMLSKEQGSVKAEGASEEVIFRVDIPANRYDLLCLEGLVRALLIFKGKMEPPHYRALHPAADGLHTLHVKPSTASVRPFVVAAILRDVTFNSDRYNSFIDLQDKLHQNIGRRRTIVSIGTHDLDTVQGPFVYDARSPKDIRFVPLNDTVERSAEELMDLYSKDSHLRHYLHIIKDKPVYPVIEDANGTVLSLPPIINGNHSKITLSTRNVLIEVTATDLHKSKVVLDTMVTMFSEYCKEPFTAEKVQVVMPDGTSTLYPELKYWTLDVETKDINGLLGLSQGEQELCDLLGRMSLKTTVAEGEKLRVEVPPTRHDVLHAADIYEDVAVAYGYDNLPREMPPTCTTGQQLPINRLTEQLRMEMAHAGFTEALTFALCSEQDIAEKIRKPDGTKIAVHISNPKTLEFQVARTTLLPGLLKTLNANKKMPLPLKLFEISDVVFKDNNDEIGAVNQRRLCALYCGKTTGFEIVHGLLDRTMQLLSVSFGDGPEQYHLQPTEDSTFFPGRCAEVIVRGKAIGTIGVLHPEVIAAFDLSLPCSVLEINIEPFV</sequence>
<dbReference type="GO" id="GO:0009328">
    <property type="term" value="C:phenylalanine-tRNA ligase complex"/>
    <property type="evidence" value="ECO:0007669"/>
    <property type="project" value="TreeGrafter"/>
</dbReference>
<dbReference type="SMART" id="SM00873">
    <property type="entry name" value="B3_4"/>
    <property type="match status" value="1"/>
</dbReference>
<keyword evidence="12" id="KW-0460">Magnesium</keyword>
<evidence type="ECO:0000256" key="7">
    <source>
        <dbReference type="ARBA" id="ARBA00022490"/>
    </source>
</evidence>
<dbReference type="InterPro" id="IPR040659">
    <property type="entry name" value="PhetRS_B1"/>
</dbReference>
<evidence type="ECO:0000256" key="15">
    <source>
        <dbReference type="ARBA" id="ARBA00033189"/>
    </source>
</evidence>
<keyword evidence="10" id="KW-0547">Nucleotide-binding</keyword>
<dbReference type="FunFam" id="3.50.40.10:FF:000002">
    <property type="entry name" value="phenylalanine--tRNA ligase beta subunit"/>
    <property type="match status" value="1"/>
</dbReference>
<keyword evidence="13" id="KW-0648">Protein biosynthesis</keyword>
<dbReference type="SUPFAM" id="SSF56037">
    <property type="entry name" value="PheT/TilS domain"/>
    <property type="match status" value="1"/>
</dbReference>
<dbReference type="CDD" id="cd00769">
    <property type="entry name" value="PheRS_beta_core"/>
    <property type="match status" value="1"/>
</dbReference>
<dbReference type="NCBIfam" id="TIGR00471">
    <property type="entry name" value="pheT_arch"/>
    <property type="match status" value="1"/>
</dbReference>
<dbReference type="PANTHER" id="PTHR10947:SF0">
    <property type="entry name" value="PHENYLALANINE--TRNA LIGASE BETA SUBUNIT"/>
    <property type="match status" value="1"/>
</dbReference>
<comment type="subunit">
    <text evidence="4">Tetramer of two alpha and two beta subunits.</text>
</comment>
<dbReference type="GO" id="GO:0005524">
    <property type="term" value="F:ATP binding"/>
    <property type="evidence" value="ECO:0007669"/>
    <property type="project" value="UniProtKB-KW"/>
</dbReference>
<dbReference type="Gene3D" id="3.30.56.10">
    <property type="match status" value="2"/>
</dbReference>
<evidence type="ECO:0000256" key="14">
    <source>
        <dbReference type="ARBA" id="ARBA00023146"/>
    </source>
</evidence>
<dbReference type="Pfam" id="PF17759">
    <property type="entry name" value="tRNA_synthFbeta"/>
    <property type="match status" value="1"/>
</dbReference>
<dbReference type="GO" id="GO:0003723">
    <property type="term" value="F:RNA binding"/>
    <property type="evidence" value="ECO:0007669"/>
    <property type="project" value="InterPro"/>
</dbReference>
<feature type="domain" description="B5" evidence="17">
    <location>
        <begin position="303"/>
        <end position="379"/>
    </location>
</feature>
<dbReference type="PANTHER" id="PTHR10947">
    <property type="entry name" value="PHENYLALANYL-TRNA SYNTHETASE BETA CHAIN AND LEUCINE-RICH REPEAT-CONTAINING PROTEIN 47"/>
    <property type="match status" value="1"/>
</dbReference>
<dbReference type="Pfam" id="PF18262">
    <property type="entry name" value="PhetRS_B1"/>
    <property type="match status" value="1"/>
</dbReference>
<dbReference type="PROSITE" id="PS51483">
    <property type="entry name" value="B5"/>
    <property type="match status" value="1"/>
</dbReference>
<dbReference type="GO" id="GO:0000287">
    <property type="term" value="F:magnesium ion binding"/>
    <property type="evidence" value="ECO:0007669"/>
    <property type="project" value="InterPro"/>
</dbReference>
<keyword evidence="11" id="KW-0067">ATP-binding</keyword>
<evidence type="ECO:0000256" key="6">
    <source>
        <dbReference type="ARBA" id="ARBA00017032"/>
    </source>
</evidence>
<dbReference type="InterPro" id="IPR005147">
    <property type="entry name" value="tRNA_synthase_B5-dom"/>
</dbReference>
<evidence type="ECO:0000313" key="18">
    <source>
        <dbReference type="EMBL" id="JAP64803.1"/>
    </source>
</evidence>
<evidence type="ECO:0000256" key="9">
    <source>
        <dbReference type="ARBA" id="ARBA00022723"/>
    </source>
</evidence>
<dbReference type="GO" id="GO:0004826">
    <property type="term" value="F:phenylalanine-tRNA ligase activity"/>
    <property type="evidence" value="ECO:0007669"/>
    <property type="project" value="UniProtKB-EC"/>
</dbReference>
<dbReference type="Gene3D" id="3.30.930.10">
    <property type="entry name" value="Bira Bifunctional Protein, Domain 2"/>
    <property type="match status" value="1"/>
</dbReference>
<evidence type="ECO:0000256" key="12">
    <source>
        <dbReference type="ARBA" id="ARBA00022842"/>
    </source>
</evidence>
<evidence type="ECO:0000256" key="1">
    <source>
        <dbReference type="ARBA" id="ARBA00001946"/>
    </source>
</evidence>
<dbReference type="InterPro" id="IPR009061">
    <property type="entry name" value="DNA-bd_dom_put_sf"/>
</dbReference>
<dbReference type="GO" id="GO:0006432">
    <property type="term" value="P:phenylalanyl-tRNA aminoacylation"/>
    <property type="evidence" value="ECO:0007669"/>
    <property type="project" value="InterPro"/>
</dbReference>
<evidence type="ECO:0000256" key="5">
    <source>
        <dbReference type="ARBA" id="ARBA00012814"/>
    </source>
</evidence>
<protein>
    <recommendedName>
        <fullName evidence="6">Phenylalanine--tRNA ligase beta subunit</fullName>
        <ecNumber evidence="5">6.1.1.20</ecNumber>
    </recommendedName>
    <alternativeName>
        <fullName evidence="15">Phenylalanyl-tRNA synthetase beta subunit</fullName>
    </alternativeName>
</protein>
<evidence type="ECO:0000256" key="13">
    <source>
        <dbReference type="ARBA" id="ARBA00022917"/>
    </source>
</evidence>
<keyword evidence="9" id="KW-0479">Metal-binding</keyword>
<dbReference type="Pfam" id="PF03483">
    <property type="entry name" value="B3_4"/>
    <property type="match status" value="1"/>
</dbReference>
<evidence type="ECO:0000256" key="16">
    <source>
        <dbReference type="ARBA" id="ARBA00049255"/>
    </source>
</evidence>
<dbReference type="InterPro" id="IPR020825">
    <property type="entry name" value="Phe-tRNA_synthase-like_B3/B4"/>
</dbReference>
<dbReference type="Pfam" id="PF03484">
    <property type="entry name" value="B5"/>
    <property type="match status" value="1"/>
</dbReference>
<dbReference type="InterPro" id="IPR005146">
    <property type="entry name" value="B3/B4_tRNA-bd"/>
</dbReference>
<reference evidence="18" key="1">
    <citation type="journal article" date="2017" name="Ticks Tick Borne Dis.">
        <title>An insight into the sialome of Hyalomma excavatum.</title>
        <authorList>
            <person name="Ribeiro J.M."/>
            <person name="Slovak M."/>
            <person name="Francischetti I.M."/>
        </authorList>
    </citation>
    <scope>NUCLEOTIDE SEQUENCE</scope>
    <source>
        <strain evidence="18">Samish</strain>
        <tissue evidence="18">Salivary glands</tissue>
    </source>
</reference>
<evidence type="ECO:0000256" key="2">
    <source>
        <dbReference type="ARBA" id="ARBA00004496"/>
    </source>
</evidence>
<evidence type="ECO:0000256" key="10">
    <source>
        <dbReference type="ARBA" id="ARBA00022741"/>
    </source>
</evidence>
<organism evidence="18">
    <name type="scientific">Hyalomma excavatum</name>
    <dbReference type="NCBI Taxonomy" id="257692"/>
    <lineage>
        <taxon>Eukaryota</taxon>
        <taxon>Metazoa</taxon>
        <taxon>Ecdysozoa</taxon>
        <taxon>Arthropoda</taxon>
        <taxon>Chelicerata</taxon>
        <taxon>Arachnida</taxon>
        <taxon>Acari</taxon>
        <taxon>Parasitiformes</taxon>
        <taxon>Ixodida</taxon>
        <taxon>Ixodoidea</taxon>
        <taxon>Ixodidae</taxon>
        <taxon>Hyalomminae</taxon>
        <taxon>Hyalomma</taxon>
    </lineage>
</organism>
<dbReference type="FunFam" id="3.30.930.10:FF:000032">
    <property type="entry name" value="Phenylalanine--tRNA ligase beta subunit"/>
    <property type="match status" value="1"/>
</dbReference>
<comment type="similarity">
    <text evidence="3">Belongs to the phenylalanyl-tRNA synthetase beta subunit family. Type 2 subfamily.</text>
</comment>
<dbReference type="InterPro" id="IPR045060">
    <property type="entry name" value="Phe-tRNA-ligase_IIc_bsu"/>
</dbReference>